<dbReference type="KEGG" id="dfn:CVE23_15845"/>
<evidence type="ECO:0000313" key="1">
    <source>
        <dbReference type="EMBL" id="ATZ95320.1"/>
    </source>
</evidence>
<reference evidence="2" key="1">
    <citation type="journal article" date="2018" name="Genome Announc.">
        <title>Complete genome sequence of a Dickeya fangzhongdai type strain causing bleeding canker of pear tree trunks.</title>
        <authorList>
            <person name="Zhao Y."/>
            <person name="Tian Y."/>
            <person name="Li X."/>
            <person name="Hu B."/>
        </authorList>
    </citation>
    <scope>NUCLEOTIDE SEQUENCE [LARGE SCALE GENOMIC DNA]</scope>
    <source>
        <strain evidence="2">DSM 101947</strain>
    </source>
</reference>
<dbReference type="AlphaFoldDB" id="A0A2K8QRI1"/>
<dbReference type="Proteomes" id="UP000231901">
    <property type="component" value="Chromosome"/>
</dbReference>
<gene>
    <name evidence="1" type="ORF">CVE23_15845</name>
</gene>
<dbReference type="EMBL" id="CP025003">
    <property type="protein sequence ID" value="ATZ95320.1"/>
    <property type="molecule type" value="Genomic_DNA"/>
</dbReference>
<protein>
    <submittedName>
        <fullName evidence="1">Uncharacterized protein</fullName>
    </submittedName>
</protein>
<accession>A0A2K8QRI1</accession>
<organism evidence="1 2">
    <name type="scientific">Dickeya fangzhongdai</name>
    <dbReference type="NCBI Taxonomy" id="1778540"/>
    <lineage>
        <taxon>Bacteria</taxon>
        <taxon>Pseudomonadati</taxon>
        <taxon>Pseudomonadota</taxon>
        <taxon>Gammaproteobacteria</taxon>
        <taxon>Enterobacterales</taxon>
        <taxon>Pectobacteriaceae</taxon>
        <taxon>Dickeya</taxon>
    </lineage>
</organism>
<name>A0A2K8QRI1_9GAMM</name>
<keyword evidence="2" id="KW-1185">Reference proteome</keyword>
<evidence type="ECO:0000313" key="2">
    <source>
        <dbReference type="Proteomes" id="UP000231901"/>
    </source>
</evidence>
<proteinExistence type="predicted"/>
<sequence length="83" mass="10093">MTRQSDYLPDGLPHNRGLWPAECREMEWLDLRANQLIHALIDGKTDRHQVEAEIGRVAERHREHFKRRLNYWREYLKKQGKTK</sequence>